<dbReference type="Proteomes" id="UP001497512">
    <property type="component" value="Chromosome 4"/>
</dbReference>
<accession>A0ABP0ULA3</accession>
<organism evidence="1 2">
    <name type="scientific">Sphagnum troendelagicum</name>
    <dbReference type="NCBI Taxonomy" id="128251"/>
    <lineage>
        <taxon>Eukaryota</taxon>
        <taxon>Viridiplantae</taxon>
        <taxon>Streptophyta</taxon>
        <taxon>Embryophyta</taxon>
        <taxon>Bryophyta</taxon>
        <taxon>Sphagnophytina</taxon>
        <taxon>Sphagnopsida</taxon>
        <taxon>Sphagnales</taxon>
        <taxon>Sphagnaceae</taxon>
        <taxon>Sphagnum</taxon>
    </lineage>
</organism>
<evidence type="ECO:0000313" key="1">
    <source>
        <dbReference type="EMBL" id="CAK9224353.1"/>
    </source>
</evidence>
<keyword evidence="2" id="KW-1185">Reference proteome</keyword>
<sequence>MGPKQFHGGVAVLPRPHACMLSKDEYCKHYICDQHAYNKLGSASKSTPLGKWVAQRLKERRLFVVKQPFRAPLPPQPWHSDEPSSQDVPLLPGWRAWAPINKELQIHAERPRDYDDQILDLFDRIGVQEALRQEEMRDSAEAWILACGEDPTSKITRSVLLKVDRVFVTANMEFHTLMTQVWAKIGTLTRTLKLGQKMGHLRRVVDIRIDAEVHAWGCDHVFNF</sequence>
<dbReference type="EMBL" id="OZ019896">
    <property type="protein sequence ID" value="CAK9224353.1"/>
    <property type="molecule type" value="Genomic_DNA"/>
</dbReference>
<gene>
    <name evidence="1" type="ORF">CSSPTR1EN2_LOCUS17289</name>
</gene>
<protein>
    <submittedName>
        <fullName evidence="1">Uncharacterized protein</fullName>
    </submittedName>
</protein>
<name>A0ABP0ULA3_9BRYO</name>
<evidence type="ECO:0000313" key="2">
    <source>
        <dbReference type="Proteomes" id="UP001497512"/>
    </source>
</evidence>
<proteinExistence type="predicted"/>
<reference evidence="1" key="1">
    <citation type="submission" date="2024-02" db="EMBL/GenBank/DDBJ databases">
        <authorList>
            <consortium name="ELIXIR-Norway"/>
            <consortium name="Elixir Norway"/>
        </authorList>
    </citation>
    <scope>NUCLEOTIDE SEQUENCE</scope>
</reference>